<dbReference type="PIRSF" id="PIRSF038896">
    <property type="entry name" value="NAPE-PLD"/>
    <property type="match status" value="1"/>
</dbReference>
<feature type="domain" description="Metallo-beta-lactamase" evidence="3">
    <location>
        <begin position="120"/>
        <end position="315"/>
    </location>
</feature>
<protein>
    <submittedName>
        <fullName evidence="4">MBL fold metallo-hydrolase</fullName>
    </submittedName>
</protein>
<dbReference type="Gene3D" id="3.60.15.10">
    <property type="entry name" value="Ribonuclease Z/Hydroxyacylglutathione hydrolase-like"/>
    <property type="match status" value="1"/>
</dbReference>
<feature type="signal peptide" evidence="2">
    <location>
        <begin position="1"/>
        <end position="21"/>
    </location>
</feature>
<organism evidence="4 5">
    <name type="scientific">Ornithinibacter aureus</name>
    <dbReference type="NCBI Taxonomy" id="622664"/>
    <lineage>
        <taxon>Bacteria</taxon>
        <taxon>Bacillati</taxon>
        <taxon>Actinomycetota</taxon>
        <taxon>Actinomycetes</taxon>
        <taxon>Micrococcales</taxon>
        <taxon>Intrasporangiaceae</taxon>
        <taxon>Ornithinibacter</taxon>
    </lineage>
</organism>
<reference evidence="5" key="1">
    <citation type="journal article" date="2019" name="Int. J. Syst. Evol. Microbiol.">
        <title>The Global Catalogue of Microorganisms (GCM) 10K type strain sequencing project: providing services to taxonomists for standard genome sequencing and annotation.</title>
        <authorList>
            <consortium name="The Broad Institute Genomics Platform"/>
            <consortium name="The Broad Institute Genome Sequencing Center for Infectious Disease"/>
            <person name="Wu L."/>
            <person name="Ma J."/>
        </authorList>
    </citation>
    <scope>NUCLEOTIDE SEQUENCE [LARGE SCALE GENOMIC DNA]</scope>
    <source>
        <strain evidence="5">JCM 17738</strain>
    </source>
</reference>
<proteinExistence type="predicted"/>
<evidence type="ECO:0000313" key="5">
    <source>
        <dbReference type="Proteomes" id="UP001500390"/>
    </source>
</evidence>
<feature type="compositionally biased region" description="Polar residues" evidence="1">
    <location>
        <begin position="55"/>
        <end position="69"/>
    </location>
</feature>
<dbReference type="InterPro" id="IPR001279">
    <property type="entry name" value="Metallo-B-lactamas"/>
</dbReference>
<comment type="caution">
    <text evidence="4">The sequence shown here is derived from an EMBL/GenBank/DDBJ whole genome shotgun (WGS) entry which is preliminary data.</text>
</comment>
<dbReference type="InterPro" id="IPR036866">
    <property type="entry name" value="RibonucZ/Hydroxyglut_hydro"/>
</dbReference>
<feature type="region of interest" description="Disordered" evidence="1">
    <location>
        <begin position="51"/>
        <end position="70"/>
    </location>
</feature>
<sequence length="369" mass="39685">MTRLNRLAIAAGAASALGAFAAAGRGVNAAMGGRPAGARLERMKRSASYRAGAFHNTSRRTSSMPSQQRDVLRRFRDSAETRKPARPIPVVSASHEPRPDGLHITWFGHASCLVELDGARILLDPVWSDRCSPSQHVGPKRLHAVPVPLTGLGRVDAVVISHDHYDHLDMDTIRQLCQLTGAVFLVPLGVGAHLETWGVPTHRIIECDWEDGHDVAGVRITAVEAQHFSGRGLRRDGTLWASWVISGASGRVFFSGDTGYFDGYTRIGADHGPFDALLMAVGAYDPAWRDIHLDPEEAVEAAVAMGGGLVLPIHWCTFVLAPHPWAEPVQRLLAAAGAAGVEVAVPKVGQRIDPAAPPDADPWWARLDA</sequence>
<feature type="chain" id="PRO_5047358302" evidence="2">
    <location>
        <begin position="22"/>
        <end position="369"/>
    </location>
</feature>
<dbReference type="RefSeq" id="WP_246196808.1">
    <property type="nucleotide sequence ID" value="NZ_BAABFX010000026.1"/>
</dbReference>
<dbReference type="InterPro" id="IPR024884">
    <property type="entry name" value="NAPE-PLD"/>
</dbReference>
<evidence type="ECO:0000256" key="2">
    <source>
        <dbReference type="SAM" id="SignalP"/>
    </source>
</evidence>
<dbReference type="Proteomes" id="UP001500390">
    <property type="component" value="Unassembled WGS sequence"/>
</dbReference>
<keyword evidence="2" id="KW-0732">Signal</keyword>
<dbReference type="EMBL" id="BAABFX010000026">
    <property type="protein sequence ID" value="GAA4395618.1"/>
    <property type="molecule type" value="Genomic_DNA"/>
</dbReference>
<dbReference type="Pfam" id="PF12706">
    <property type="entry name" value="Lactamase_B_2"/>
    <property type="match status" value="1"/>
</dbReference>
<evidence type="ECO:0000313" key="4">
    <source>
        <dbReference type="EMBL" id="GAA4395618.1"/>
    </source>
</evidence>
<accession>A0ABP8JSZ5</accession>
<keyword evidence="5" id="KW-1185">Reference proteome</keyword>
<dbReference type="PANTHER" id="PTHR15032">
    <property type="entry name" value="N-ACYL-PHOSPHATIDYLETHANOLAMINE-HYDROLYZING PHOSPHOLIPASE D"/>
    <property type="match status" value="1"/>
</dbReference>
<feature type="region of interest" description="Disordered" evidence="1">
    <location>
        <begin position="75"/>
        <end position="94"/>
    </location>
</feature>
<evidence type="ECO:0000256" key="1">
    <source>
        <dbReference type="SAM" id="MobiDB-lite"/>
    </source>
</evidence>
<evidence type="ECO:0000259" key="3">
    <source>
        <dbReference type="Pfam" id="PF12706"/>
    </source>
</evidence>
<name>A0ABP8JSZ5_9MICO</name>
<dbReference type="PANTHER" id="PTHR15032:SF4">
    <property type="entry name" value="N-ACYL-PHOSPHATIDYLETHANOLAMINE-HYDROLYZING PHOSPHOLIPASE D"/>
    <property type="match status" value="1"/>
</dbReference>
<gene>
    <name evidence="4" type="ORF">GCM10023153_17770</name>
</gene>
<dbReference type="SUPFAM" id="SSF56281">
    <property type="entry name" value="Metallo-hydrolase/oxidoreductase"/>
    <property type="match status" value="1"/>
</dbReference>